<evidence type="ECO:0000259" key="1">
    <source>
        <dbReference type="Pfam" id="PF12728"/>
    </source>
</evidence>
<sequence>MHLTPQQLAARWQISEKTLERWRRRGTGPGFLRVVGRVLYPLDQVEACEAQGLAAPTRREARP</sequence>
<dbReference type="InterPro" id="IPR041657">
    <property type="entry name" value="HTH_17"/>
</dbReference>
<dbReference type="GO" id="GO:0003677">
    <property type="term" value="F:DNA binding"/>
    <property type="evidence" value="ECO:0007669"/>
    <property type="project" value="UniProtKB-KW"/>
</dbReference>
<reference evidence="2 3" key="1">
    <citation type="submission" date="2019-12" db="EMBL/GenBank/DDBJ databases">
        <title>Comparative genomics gives insights into the taxonomy of the Azoarcus-Aromatoleum group and reveals separate origins of nif in the plant-associated Azoarcus and non-plant-associated Aromatoleum sub-groups.</title>
        <authorList>
            <person name="Lafos M."/>
            <person name="Maluk M."/>
            <person name="Batista M."/>
            <person name="Junghare M."/>
            <person name="Carmona M."/>
            <person name="Faoro H."/>
            <person name="Cruz L.M."/>
            <person name="Battistoni F."/>
            <person name="De Souza E."/>
            <person name="Pedrosa F."/>
            <person name="Chen W.-M."/>
            <person name="Poole P.S."/>
            <person name="Dixon R.A."/>
            <person name="James E.K."/>
        </authorList>
    </citation>
    <scope>NUCLEOTIDE SEQUENCE [LARGE SCALE GENOMIC DNA]</scope>
    <source>
        <strain evidence="2 3">PbN1</strain>
    </source>
</reference>
<dbReference type="Pfam" id="PF12728">
    <property type="entry name" value="HTH_17"/>
    <property type="match status" value="1"/>
</dbReference>
<accession>A0ABX1NZ88</accession>
<evidence type="ECO:0000313" key="2">
    <source>
        <dbReference type="EMBL" id="NMG16972.1"/>
    </source>
</evidence>
<dbReference type="InterPro" id="IPR009061">
    <property type="entry name" value="DNA-bd_dom_put_sf"/>
</dbReference>
<comment type="caution">
    <text evidence="2">The sequence shown here is derived from an EMBL/GenBank/DDBJ whole genome shotgun (WGS) entry which is preliminary data.</text>
</comment>
<organism evidence="2 3">
    <name type="scientific">Aromatoleum bremense</name>
    <dbReference type="NCBI Taxonomy" id="76115"/>
    <lineage>
        <taxon>Bacteria</taxon>
        <taxon>Pseudomonadati</taxon>
        <taxon>Pseudomonadota</taxon>
        <taxon>Betaproteobacteria</taxon>
        <taxon>Rhodocyclales</taxon>
        <taxon>Rhodocyclaceae</taxon>
        <taxon>Aromatoleum</taxon>
    </lineage>
</organism>
<dbReference type="SUPFAM" id="SSF46955">
    <property type="entry name" value="Putative DNA-binding domain"/>
    <property type="match status" value="1"/>
</dbReference>
<gene>
    <name evidence="2" type="ORF">GPA24_15805</name>
</gene>
<protein>
    <submittedName>
        <fullName evidence="2">DNA-binding protein</fullName>
    </submittedName>
</protein>
<feature type="domain" description="Helix-turn-helix" evidence="1">
    <location>
        <begin position="3"/>
        <end position="47"/>
    </location>
</feature>
<name>A0ABX1NZ88_9RHOO</name>
<keyword evidence="3" id="KW-1185">Reference proteome</keyword>
<dbReference type="EMBL" id="WTVP01000054">
    <property type="protein sequence ID" value="NMG16972.1"/>
    <property type="molecule type" value="Genomic_DNA"/>
</dbReference>
<dbReference type="Proteomes" id="UP000633943">
    <property type="component" value="Unassembled WGS sequence"/>
</dbReference>
<dbReference type="RefSeq" id="WP_169203524.1">
    <property type="nucleotide sequence ID" value="NZ_CP059467.1"/>
</dbReference>
<evidence type="ECO:0000313" key="3">
    <source>
        <dbReference type="Proteomes" id="UP000633943"/>
    </source>
</evidence>
<proteinExistence type="predicted"/>
<keyword evidence="2" id="KW-0238">DNA-binding</keyword>